<dbReference type="Pfam" id="PF13265">
    <property type="entry name" value="DUF4056"/>
    <property type="match status" value="1"/>
</dbReference>
<evidence type="ECO:0000313" key="2">
    <source>
        <dbReference type="Proteomes" id="UP000189674"/>
    </source>
</evidence>
<gene>
    <name evidence="1" type="ORF">STSP2_01597</name>
</gene>
<dbReference type="OrthoDB" id="1164519at2"/>
<dbReference type="RefSeq" id="WP_146661433.1">
    <property type="nucleotide sequence ID" value="NZ_CP019791.1"/>
</dbReference>
<accession>A0A1U9NKG8</accession>
<dbReference type="EMBL" id="CP019791">
    <property type="protein sequence ID" value="AQT68433.1"/>
    <property type="molecule type" value="Genomic_DNA"/>
</dbReference>
<evidence type="ECO:0000313" key="1">
    <source>
        <dbReference type="EMBL" id="AQT68433.1"/>
    </source>
</evidence>
<reference evidence="2" key="1">
    <citation type="submission" date="2017-02" db="EMBL/GenBank/DDBJ databases">
        <title>Comparative genomics and description of representatives of a novel lineage of planctomycetes thriving in anoxic sediments.</title>
        <authorList>
            <person name="Spring S."/>
            <person name="Bunk B."/>
            <person name="Sproer C."/>
        </authorList>
    </citation>
    <scope>NUCLEOTIDE SEQUENCE [LARGE SCALE GENOMIC DNA]</scope>
    <source>
        <strain evidence="2">ST-NAGAB-D1</strain>
    </source>
</reference>
<dbReference type="InterPro" id="IPR025130">
    <property type="entry name" value="DUF4056"/>
</dbReference>
<evidence type="ECO:0008006" key="3">
    <source>
        <dbReference type="Google" id="ProtNLM"/>
    </source>
</evidence>
<dbReference type="Proteomes" id="UP000189674">
    <property type="component" value="Chromosome"/>
</dbReference>
<protein>
    <recommendedName>
        <fullName evidence="3">DUF4056 domain-containing protein</fullName>
    </recommendedName>
</protein>
<proteinExistence type="predicted"/>
<sequence precursor="true">MNRSSRKTLVVPTILTILSIALLASGCSLTGKPRPRYGNVAADVAGTKFIELDDLGSHSRALPFGEHNGILYTARGGHIDTAHLRIAVDHTRWLHDEIHDHLTDGDTRFKFKMNVEPTRHYVNLEYPENWDTLSPAEKERIIDEISLDFSQYMAYNMVNWHEVLTWFKFKSLVFFSEFQSAFSWEDTYSNLLGTRIGAIALQDKTRSFDDAVTYALNRELQFLDVQSSKVAHDASESVKNKWYKGYLACDTIRRNMDIGVDDGYVSPALVPGVCGDPEPVSYPAPTIDSLVANGFKVDIEIKTNWLGWNKIARLVYDDPAGKPIKPLLHWPTILQYIHNDAIAQGCLATPTNRIHAAADEPRAPTTFKASKIELN</sequence>
<dbReference type="PROSITE" id="PS51257">
    <property type="entry name" value="PROKAR_LIPOPROTEIN"/>
    <property type="match status" value="1"/>
</dbReference>
<dbReference type="KEGG" id="alus:STSP2_01597"/>
<name>A0A1U9NKG8_9BACT</name>
<dbReference type="AlphaFoldDB" id="A0A1U9NKG8"/>
<keyword evidence="2" id="KW-1185">Reference proteome</keyword>
<organism evidence="1 2">
    <name type="scientific">Anaerohalosphaera lusitana</name>
    <dbReference type="NCBI Taxonomy" id="1936003"/>
    <lineage>
        <taxon>Bacteria</taxon>
        <taxon>Pseudomonadati</taxon>
        <taxon>Planctomycetota</taxon>
        <taxon>Phycisphaerae</taxon>
        <taxon>Sedimentisphaerales</taxon>
        <taxon>Anaerohalosphaeraceae</taxon>
        <taxon>Anaerohalosphaera</taxon>
    </lineage>
</organism>